<dbReference type="SUPFAM" id="SSF50475">
    <property type="entry name" value="FMN-binding split barrel"/>
    <property type="match status" value="1"/>
</dbReference>
<dbReference type="EMBL" id="CP022187">
    <property type="protein sequence ID" value="AWI77488.1"/>
    <property type="molecule type" value="Genomic_DNA"/>
</dbReference>
<keyword evidence="5" id="KW-1185">Reference proteome</keyword>
<dbReference type="InterPro" id="IPR002563">
    <property type="entry name" value="Flavin_Rdtase-like_dom"/>
</dbReference>
<comment type="similarity">
    <text evidence="1">Belongs to the non-flavoprotein flavin reductase family.</text>
</comment>
<dbReference type="PANTHER" id="PTHR30466">
    <property type="entry name" value="FLAVIN REDUCTASE"/>
    <property type="match status" value="1"/>
</dbReference>
<dbReference type="SMART" id="SM00903">
    <property type="entry name" value="Flavin_Reduct"/>
    <property type="match status" value="1"/>
</dbReference>
<keyword evidence="4" id="KW-0503">Monooxygenase</keyword>
<dbReference type="RefSeq" id="WP_108951186.1">
    <property type="nucleotide sequence ID" value="NZ_CP022187.1"/>
</dbReference>
<reference evidence="4 5" key="1">
    <citation type="submission" date="2017-06" db="EMBL/GenBank/DDBJ databases">
        <title>Azoarcus.</title>
        <authorList>
            <person name="Woo J.-H."/>
            <person name="Kim H.-S."/>
        </authorList>
    </citation>
    <scope>NUCLEOTIDE SEQUENCE [LARGE SCALE GENOMIC DNA]</scope>
    <source>
        <strain evidence="4 5">TSPY31</strain>
    </source>
</reference>
<dbReference type="GO" id="GO:0010181">
    <property type="term" value="F:FMN binding"/>
    <property type="evidence" value="ECO:0007669"/>
    <property type="project" value="InterPro"/>
</dbReference>
<keyword evidence="2" id="KW-0560">Oxidoreductase</keyword>
<organism evidence="4 5">
    <name type="scientific">Parazoarcus communis</name>
    <dbReference type="NCBI Taxonomy" id="41977"/>
    <lineage>
        <taxon>Bacteria</taxon>
        <taxon>Pseudomonadati</taxon>
        <taxon>Pseudomonadota</taxon>
        <taxon>Betaproteobacteria</taxon>
        <taxon>Rhodocyclales</taxon>
        <taxon>Zoogloeaceae</taxon>
        <taxon>Parazoarcus</taxon>
    </lineage>
</organism>
<dbReference type="InterPro" id="IPR050268">
    <property type="entry name" value="NADH-dep_flavin_reductase"/>
</dbReference>
<dbReference type="Gene3D" id="2.30.110.10">
    <property type="entry name" value="Electron Transport, Fmn-binding Protein, Chain A"/>
    <property type="match status" value="1"/>
</dbReference>
<dbReference type="GO" id="GO:0004497">
    <property type="term" value="F:monooxygenase activity"/>
    <property type="evidence" value="ECO:0007669"/>
    <property type="project" value="UniProtKB-KW"/>
</dbReference>
<name>A0A2U8GVJ0_9RHOO</name>
<gene>
    <name evidence="4" type="ORF">CEW83_03815</name>
</gene>
<evidence type="ECO:0000256" key="2">
    <source>
        <dbReference type="ARBA" id="ARBA00023002"/>
    </source>
</evidence>
<dbReference type="PANTHER" id="PTHR30466:SF11">
    <property type="entry name" value="FLAVIN-DEPENDENT MONOOXYGENASE, REDUCTASE SUBUNIT HSAB"/>
    <property type="match status" value="1"/>
</dbReference>
<dbReference type="AlphaFoldDB" id="A0A2U8GVJ0"/>
<evidence type="ECO:0000256" key="1">
    <source>
        <dbReference type="ARBA" id="ARBA00008898"/>
    </source>
</evidence>
<evidence type="ECO:0000313" key="5">
    <source>
        <dbReference type="Proteomes" id="UP000244930"/>
    </source>
</evidence>
<dbReference type="GO" id="GO:0042602">
    <property type="term" value="F:riboflavin reductase (NADPH) activity"/>
    <property type="evidence" value="ECO:0007669"/>
    <property type="project" value="TreeGrafter"/>
</dbReference>
<accession>A0A2U8GVJ0</accession>
<dbReference type="KEGG" id="acom:CEW83_03815"/>
<protein>
    <submittedName>
        <fullName evidence="4">Nitrilotriacetate monooxygenase</fullName>
    </submittedName>
</protein>
<proteinExistence type="inferred from homology"/>
<sequence length="174" mass="18570">MIDSRELRDALGHFATGVTIITTTDAEGQPVGVTVNSFASVSLDPPLVLWSLAKRSFSLPAFTQAGGFAIHVLASNQQALSDCFARGAGDKFNGVDTAQGIDGIPLLPGCAAVFECSTEHQYDGGDHLIFVGRVRKLHVDDRAPLLFYRGRYAAPEEESRSFSGLMRAVRTAAA</sequence>
<dbReference type="Pfam" id="PF01613">
    <property type="entry name" value="Flavin_Reduct"/>
    <property type="match status" value="1"/>
</dbReference>
<dbReference type="InterPro" id="IPR012349">
    <property type="entry name" value="Split_barrel_FMN-bd"/>
</dbReference>
<dbReference type="Proteomes" id="UP000244930">
    <property type="component" value="Chromosome"/>
</dbReference>
<evidence type="ECO:0000259" key="3">
    <source>
        <dbReference type="SMART" id="SM00903"/>
    </source>
</evidence>
<feature type="domain" description="Flavin reductase like" evidence="3">
    <location>
        <begin position="11"/>
        <end position="154"/>
    </location>
</feature>
<evidence type="ECO:0000313" key="4">
    <source>
        <dbReference type="EMBL" id="AWI77488.1"/>
    </source>
</evidence>